<reference evidence="2" key="1">
    <citation type="submission" date="2022-07" db="EMBL/GenBank/DDBJ databases">
        <authorList>
            <person name="Li W.-J."/>
            <person name="Deng Q.-Q."/>
        </authorList>
    </citation>
    <scope>NUCLEOTIDE SEQUENCE</scope>
    <source>
        <strain evidence="2">SYSU M60031</strain>
    </source>
</reference>
<feature type="compositionally biased region" description="Pro residues" evidence="1">
    <location>
        <begin position="13"/>
        <end position="22"/>
    </location>
</feature>
<evidence type="ECO:0000256" key="1">
    <source>
        <dbReference type="SAM" id="MobiDB-lite"/>
    </source>
</evidence>
<feature type="compositionally biased region" description="Pro residues" evidence="1">
    <location>
        <begin position="49"/>
        <end position="61"/>
    </location>
</feature>
<evidence type="ECO:0000313" key="3">
    <source>
        <dbReference type="Proteomes" id="UP001156102"/>
    </source>
</evidence>
<keyword evidence="3" id="KW-1185">Reference proteome</keyword>
<proteinExistence type="predicted"/>
<dbReference type="EMBL" id="JANCLT010000004">
    <property type="protein sequence ID" value="MCP8968682.1"/>
    <property type="molecule type" value="Genomic_DNA"/>
</dbReference>
<sequence length="133" mass="15040">MRQFPVITQPSQPYIPPFPPFFPGQGQGQGGYTPPPPPGGGGGQQGAPQTPPPSFTPPRPPSQASLYAVDPGAIRRCLYRYTYVWLRNGRGFWFYPIYVGRNSVAGYRWRPNQYRWSYVGLDLNSIEYFECSF</sequence>
<comment type="caution">
    <text evidence="2">The sequence shown here is derived from an EMBL/GenBank/DDBJ whole genome shotgun (WGS) entry which is preliminary data.</text>
</comment>
<dbReference type="Proteomes" id="UP001156102">
    <property type="component" value="Unassembled WGS sequence"/>
</dbReference>
<gene>
    <name evidence="2" type="ORF">NK662_09045</name>
</gene>
<protein>
    <submittedName>
        <fullName evidence="2">Transporter</fullName>
    </submittedName>
</protein>
<organism evidence="2 3">
    <name type="scientific">Ectobacillus ponti</name>
    <dbReference type="NCBI Taxonomy" id="2961894"/>
    <lineage>
        <taxon>Bacteria</taxon>
        <taxon>Bacillati</taxon>
        <taxon>Bacillota</taxon>
        <taxon>Bacilli</taxon>
        <taxon>Bacillales</taxon>
        <taxon>Bacillaceae</taxon>
        <taxon>Ectobacillus</taxon>
    </lineage>
</organism>
<feature type="region of interest" description="Disordered" evidence="1">
    <location>
        <begin position="1"/>
        <end position="62"/>
    </location>
</feature>
<accession>A0AA42BPF0</accession>
<name>A0AA42BPF0_9BACI</name>
<evidence type="ECO:0000313" key="2">
    <source>
        <dbReference type="EMBL" id="MCP8968682.1"/>
    </source>
</evidence>
<dbReference type="AlphaFoldDB" id="A0AA42BPF0"/>